<evidence type="ECO:0000313" key="1">
    <source>
        <dbReference type="EMBL" id="CAD0085094.1"/>
    </source>
</evidence>
<evidence type="ECO:0000313" key="2">
    <source>
        <dbReference type="Proteomes" id="UP000716446"/>
    </source>
</evidence>
<organism evidence="1 2">
    <name type="scientific">Aureobasidium vineae</name>
    <dbReference type="NCBI Taxonomy" id="2773715"/>
    <lineage>
        <taxon>Eukaryota</taxon>
        <taxon>Fungi</taxon>
        <taxon>Dikarya</taxon>
        <taxon>Ascomycota</taxon>
        <taxon>Pezizomycotina</taxon>
        <taxon>Dothideomycetes</taxon>
        <taxon>Dothideomycetidae</taxon>
        <taxon>Dothideales</taxon>
        <taxon>Saccotheciaceae</taxon>
        <taxon>Aureobasidium</taxon>
    </lineage>
</organism>
<accession>A0A9N8JG42</accession>
<proteinExistence type="predicted"/>
<keyword evidence="2" id="KW-1185">Reference proteome</keyword>
<protein>
    <recommendedName>
        <fullName evidence="3">F-box domain-containing protein</fullName>
    </recommendedName>
</protein>
<name>A0A9N8JG42_9PEZI</name>
<dbReference type="EMBL" id="CAIJEN010000004">
    <property type="protein sequence ID" value="CAD0085094.1"/>
    <property type="molecule type" value="Genomic_DNA"/>
</dbReference>
<reference evidence="1" key="1">
    <citation type="submission" date="2020-06" db="EMBL/GenBank/DDBJ databases">
        <authorList>
            <person name="Onetto C."/>
        </authorList>
    </citation>
    <scope>NUCLEOTIDE SEQUENCE</scope>
</reference>
<evidence type="ECO:0008006" key="3">
    <source>
        <dbReference type="Google" id="ProtNLM"/>
    </source>
</evidence>
<comment type="caution">
    <text evidence="1">The sequence shown here is derived from an EMBL/GenBank/DDBJ whole genome shotgun (WGS) entry which is preliminary data.</text>
</comment>
<dbReference type="AlphaFoldDB" id="A0A9N8JG42"/>
<gene>
    <name evidence="1" type="ORF">AWRI4619_LOCUS3630</name>
</gene>
<sequence length="360" mass="41503">MVDQQHVHTYAAETANKTDHLLLAASIPDRSQPLPPTTSTAFDRPQNDTMAEFLVNLPNELLALIIEDEDLTVNDLVNLRLTCKRTKHFASSARGRRLFVDLKVWDKRNAFNWFSDLLLSDLGSHIRSFALFEWRRKSGKTLPPRDYVHRESKIKPDYSCLQDISVMYCGDVLHDPVRSWKKAVGAAIHLKAFRIVNFDEARSVGAYWLGVYPHKFCSNDELLGSIRSDGLRVLTLAHIHVSADMLNSLLDIHRETLSIFDIRSCMLVEGRWFGILDWIKTNLSHLQTLHLDVRYEAVKKRNCTQPLDSWCPLYVDSYRARSPYALVRHRSPLNLRLEGQQKIRNGLSELLSVRERFQVV</sequence>
<dbReference type="Proteomes" id="UP000716446">
    <property type="component" value="Unassembled WGS sequence"/>
</dbReference>